<reference evidence="2 3" key="1">
    <citation type="journal article" date="2017" name="Curr. Biol.">
        <title>The Evolution of Venom by Co-option of Single-Copy Genes.</title>
        <authorList>
            <person name="Martinson E.O."/>
            <person name="Mrinalini"/>
            <person name="Kelkar Y.D."/>
            <person name="Chang C.H."/>
            <person name="Werren J.H."/>
        </authorList>
    </citation>
    <scope>NUCLEOTIDE SEQUENCE [LARGE SCALE GENOMIC DNA]</scope>
    <source>
        <strain evidence="2 3">Alberta</strain>
        <tissue evidence="2">Whole body</tissue>
    </source>
</reference>
<dbReference type="PROSITE" id="PS50088">
    <property type="entry name" value="ANK_REPEAT"/>
    <property type="match status" value="4"/>
</dbReference>
<keyword evidence="1" id="KW-0040">ANK repeat</keyword>
<feature type="repeat" description="ANK" evidence="1">
    <location>
        <begin position="168"/>
        <end position="200"/>
    </location>
</feature>
<dbReference type="Gene3D" id="1.25.40.20">
    <property type="entry name" value="Ankyrin repeat-containing domain"/>
    <property type="match status" value="3"/>
</dbReference>
<proteinExistence type="predicted"/>
<dbReference type="OrthoDB" id="1577640at2759"/>
<evidence type="ECO:0000313" key="2">
    <source>
        <dbReference type="EMBL" id="OXU28914.1"/>
    </source>
</evidence>
<keyword evidence="3" id="KW-1185">Reference proteome</keyword>
<dbReference type="InterPro" id="IPR036770">
    <property type="entry name" value="Ankyrin_rpt-contain_sf"/>
</dbReference>
<feature type="repeat" description="ANK" evidence="1">
    <location>
        <begin position="114"/>
        <end position="134"/>
    </location>
</feature>
<evidence type="ECO:0000256" key="1">
    <source>
        <dbReference type="PROSITE-ProRule" id="PRU00023"/>
    </source>
</evidence>
<feature type="repeat" description="ANK" evidence="1">
    <location>
        <begin position="305"/>
        <end position="337"/>
    </location>
</feature>
<dbReference type="PROSITE" id="PS50297">
    <property type="entry name" value="ANK_REP_REGION"/>
    <property type="match status" value="2"/>
</dbReference>
<dbReference type="PANTHER" id="PTHR46224">
    <property type="entry name" value="ANKYRIN REPEAT FAMILY PROTEIN"/>
    <property type="match status" value="1"/>
</dbReference>
<dbReference type="EMBL" id="NNAY01000358">
    <property type="protein sequence ID" value="OXU28914.1"/>
    <property type="molecule type" value="Genomic_DNA"/>
</dbReference>
<dbReference type="InterPro" id="IPR051616">
    <property type="entry name" value="Cul2-RING_E3_ligase_SR"/>
</dbReference>
<feature type="repeat" description="ANK" evidence="1">
    <location>
        <begin position="135"/>
        <end position="167"/>
    </location>
</feature>
<dbReference type="AlphaFoldDB" id="A0A232FDP4"/>
<dbReference type="SMART" id="SM00248">
    <property type="entry name" value="ANK"/>
    <property type="match status" value="10"/>
</dbReference>
<name>A0A232FDP4_9HYME</name>
<dbReference type="Proteomes" id="UP000215335">
    <property type="component" value="Unassembled WGS sequence"/>
</dbReference>
<comment type="caution">
    <text evidence="2">The sequence shown here is derived from an EMBL/GenBank/DDBJ whole genome shotgun (WGS) entry which is preliminary data.</text>
</comment>
<protein>
    <submittedName>
        <fullName evidence="2">Uncharacterized protein</fullName>
    </submittedName>
</protein>
<dbReference type="STRING" id="543379.A0A232FDP4"/>
<dbReference type="SUPFAM" id="SSF48403">
    <property type="entry name" value="Ankyrin repeat"/>
    <property type="match status" value="1"/>
</dbReference>
<accession>A0A232FDP4</accession>
<dbReference type="InterPro" id="IPR002110">
    <property type="entry name" value="Ankyrin_rpt"/>
</dbReference>
<organism evidence="2 3">
    <name type="scientific">Trichomalopsis sarcophagae</name>
    <dbReference type="NCBI Taxonomy" id="543379"/>
    <lineage>
        <taxon>Eukaryota</taxon>
        <taxon>Metazoa</taxon>
        <taxon>Ecdysozoa</taxon>
        <taxon>Arthropoda</taxon>
        <taxon>Hexapoda</taxon>
        <taxon>Insecta</taxon>
        <taxon>Pterygota</taxon>
        <taxon>Neoptera</taxon>
        <taxon>Endopterygota</taxon>
        <taxon>Hymenoptera</taxon>
        <taxon>Apocrita</taxon>
        <taxon>Proctotrupomorpha</taxon>
        <taxon>Chalcidoidea</taxon>
        <taxon>Pteromalidae</taxon>
        <taxon>Pteromalinae</taxon>
        <taxon>Trichomalopsis</taxon>
    </lineage>
</organism>
<sequence length="567" mass="63919">MWSEASSSANYQMVYNILLYHAIQAHRFDFAKRLILYGADVRKKTSFNLTALHLAVTNTSVVEKADIIPNYSVYLEENFDKYLETFHYATAARWEEEIKLASAQRMNSDFDSAGRLSLVEMLLSFGADVNSKDNNGCSPIHCAVYTGDIELVKTLINAGADIENRNRMDVTPLFDAVFSCNIDMVRLLLNCGARVDAERIDGETPLFWATLLNRNNSHGRIIRELLKCPVDVNSECFGVTPFHCILAYADLDLTRQFIELKADPTIVDLYERNSVYFAAPNADKNVLKLVLEMRNIEIGQQCNVLGCTPLHIAAGTCRPENVQLLIEWGVDINSKDYDNWTPLFLCVNDSQSSILRPDFAEDRRKTIRVLLEGGSDVNAKAIGYRGQLIFESTVLQEAIRREDLEASKIIVEYIAEIEATTSEPVFDDYNLAVIEENDELNDYYKNCQAELTVMKNTKIENSLVTYFNVLTTKSTDVLARYANNEDVVLCLQNSELINAAYPIYSSRLRAKFDAGVVQCKLSEDVCDVLCTLFQRVDPSNLCCTIVAKYLNTADANFLVKSFNEIGN</sequence>
<dbReference type="PANTHER" id="PTHR46224:SF64">
    <property type="entry name" value="IQ MOTIF AND ANKYRIN REPEAT DOMAIN-CONTAINING PROTEIN 1"/>
    <property type="match status" value="1"/>
</dbReference>
<gene>
    <name evidence="2" type="ORF">TSAR_006803</name>
</gene>
<evidence type="ECO:0000313" key="3">
    <source>
        <dbReference type="Proteomes" id="UP000215335"/>
    </source>
</evidence>
<dbReference type="Pfam" id="PF12796">
    <property type="entry name" value="Ank_2"/>
    <property type="match status" value="2"/>
</dbReference>